<protein>
    <recommendedName>
        <fullName evidence="4">DegT/DnrJ/EryC1/StrS aminotransferase</fullName>
    </recommendedName>
</protein>
<dbReference type="GO" id="GO:0008483">
    <property type="term" value="F:transaminase activity"/>
    <property type="evidence" value="ECO:0007669"/>
    <property type="project" value="TreeGrafter"/>
</dbReference>
<comment type="similarity">
    <text evidence="1">Belongs to the DegT/DnrJ/EryC1 family.</text>
</comment>
<dbReference type="PANTHER" id="PTHR30244">
    <property type="entry name" value="TRANSAMINASE"/>
    <property type="match status" value="1"/>
</dbReference>
<dbReference type="CDD" id="cd00616">
    <property type="entry name" value="AHBA_syn"/>
    <property type="match status" value="1"/>
</dbReference>
<proteinExistence type="inferred from homology"/>
<name>A0A1F6NJA9_9BACT</name>
<dbReference type="PANTHER" id="PTHR30244:SF34">
    <property type="entry name" value="DTDP-4-AMINO-4,6-DIDEOXYGALACTOSE TRANSAMINASE"/>
    <property type="match status" value="1"/>
</dbReference>
<dbReference type="AlphaFoldDB" id="A0A1F6NJA9"/>
<gene>
    <name evidence="2" type="ORF">A2373_00295</name>
</gene>
<dbReference type="STRING" id="1798697.A2373_00295"/>
<comment type="caution">
    <text evidence="2">The sequence shown here is derived from an EMBL/GenBank/DDBJ whole genome shotgun (WGS) entry which is preliminary data.</text>
</comment>
<dbReference type="InterPro" id="IPR015422">
    <property type="entry name" value="PyrdxlP-dep_Trfase_small"/>
</dbReference>
<dbReference type="Gene3D" id="3.40.640.10">
    <property type="entry name" value="Type I PLP-dependent aspartate aminotransferase-like (Major domain)"/>
    <property type="match status" value="1"/>
</dbReference>
<dbReference type="Proteomes" id="UP000176300">
    <property type="component" value="Unassembled WGS sequence"/>
</dbReference>
<dbReference type="InterPro" id="IPR015424">
    <property type="entry name" value="PyrdxlP-dep_Trfase"/>
</dbReference>
<keyword evidence="1" id="KW-0663">Pyridoxal phosphate</keyword>
<dbReference type="EMBL" id="MFQS01000010">
    <property type="protein sequence ID" value="OGH83830.1"/>
    <property type="molecule type" value="Genomic_DNA"/>
</dbReference>
<dbReference type="SUPFAM" id="SSF53383">
    <property type="entry name" value="PLP-dependent transferases"/>
    <property type="match status" value="1"/>
</dbReference>
<evidence type="ECO:0000313" key="3">
    <source>
        <dbReference type="Proteomes" id="UP000176300"/>
    </source>
</evidence>
<organism evidence="2 3">
    <name type="scientific">Candidatus Magasanikbacteria bacterium RIFOXYB1_FULL_40_15</name>
    <dbReference type="NCBI Taxonomy" id="1798697"/>
    <lineage>
        <taxon>Bacteria</taxon>
        <taxon>Candidatus Magasanikiibacteriota</taxon>
    </lineage>
</organism>
<dbReference type="InterPro" id="IPR015421">
    <property type="entry name" value="PyrdxlP-dep_Trfase_major"/>
</dbReference>
<accession>A0A1F6NJA9</accession>
<dbReference type="Pfam" id="PF01041">
    <property type="entry name" value="DegT_DnrJ_EryC1"/>
    <property type="match status" value="1"/>
</dbReference>
<evidence type="ECO:0008006" key="4">
    <source>
        <dbReference type="Google" id="ProtNLM"/>
    </source>
</evidence>
<dbReference type="GO" id="GO:0000271">
    <property type="term" value="P:polysaccharide biosynthetic process"/>
    <property type="evidence" value="ECO:0007669"/>
    <property type="project" value="TreeGrafter"/>
</dbReference>
<reference evidence="2 3" key="1">
    <citation type="journal article" date="2016" name="Nat. Commun.">
        <title>Thousands of microbial genomes shed light on interconnected biogeochemical processes in an aquifer system.</title>
        <authorList>
            <person name="Anantharaman K."/>
            <person name="Brown C.T."/>
            <person name="Hug L.A."/>
            <person name="Sharon I."/>
            <person name="Castelle C.J."/>
            <person name="Probst A.J."/>
            <person name="Thomas B.C."/>
            <person name="Singh A."/>
            <person name="Wilkins M.J."/>
            <person name="Karaoz U."/>
            <person name="Brodie E.L."/>
            <person name="Williams K.H."/>
            <person name="Hubbard S.S."/>
            <person name="Banfield J.F."/>
        </authorList>
    </citation>
    <scope>NUCLEOTIDE SEQUENCE [LARGE SCALE GENOMIC DNA]</scope>
</reference>
<dbReference type="Gene3D" id="3.90.1150.10">
    <property type="entry name" value="Aspartate Aminotransferase, domain 1"/>
    <property type="match status" value="1"/>
</dbReference>
<evidence type="ECO:0000313" key="2">
    <source>
        <dbReference type="EMBL" id="OGH83830.1"/>
    </source>
</evidence>
<sequence>MDKIKNQIGVGTANISNRAKEYVNDVLNSGRLSYGKYLKKFEEEFAREHEKKYAVMMNSGTSALRLALACLKEKYNWGPETEIILPAVTFIADFNVIIDQGFKPVFVDVDSLSYNIDPKKIVEKITPNTKAIMAIHLFGQPADMDPIMDICNKYNLKVIEDSCETMFVPYKGKKVGSFGDISCFSTYMAHLLTSGVGGLALTNNEEYAVILRSLMNHGRDSIYLSIDDDKGLSKQDLSKVVLNRFSFVRPGYSFRVTEMEGALALAQFEERQDILDGRADCAGYYISQLAQFEDYIQLPHSVPNIGHAYMMFPIVIKDARISKKDLVLFLEEHNIETRDMLPLVNQPVIIKQFGSIEDQYPVAKWINNNGFYIGSHEKITQEEREYVIAVFKEFFINIK</sequence>
<evidence type="ECO:0000256" key="1">
    <source>
        <dbReference type="RuleBase" id="RU004508"/>
    </source>
</evidence>
<dbReference type="InterPro" id="IPR000653">
    <property type="entry name" value="DegT/StrS_aminotransferase"/>
</dbReference>
<dbReference type="PIRSF" id="PIRSF000390">
    <property type="entry name" value="PLP_StrS"/>
    <property type="match status" value="1"/>
</dbReference>
<dbReference type="GO" id="GO:0030170">
    <property type="term" value="F:pyridoxal phosphate binding"/>
    <property type="evidence" value="ECO:0007669"/>
    <property type="project" value="TreeGrafter"/>
</dbReference>